<sequence>PGKLSICIGMPIMIQVNEATECCVTNGAEATVVGWTSRPLDDDRFALETLFVKLTAAPRSIQLPGLPKNVIPLSHVTRPVKCKLPSGAIVLVNRSQVAAVPNFAMTDFASQGRTRPDNVIDMHNCPHHQAVYTCLSRGATLDGTIIVQPFDVTKLTGGISGSLRQ</sequence>
<dbReference type="Proteomes" id="UP000308197">
    <property type="component" value="Unassembled WGS sequence"/>
</dbReference>
<dbReference type="EMBL" id="ML211567">
    <property type="protein sequence ID" value="TFK81732.1"/>
    <property type="molecule type" value="Genomic_DNA"/>
</dbReference>
<accession>A0A5C3NXD1</accession>
<keyword evidence="2" id="KW-1185">Reference proteome</keyword>
<dbReference type="AlphaFoldDB" id="A0A5C3NXD1"/>
<evidence type="ECO:0000313" key="2">
    <source>
        <dbReference type="Proteomes" id="UP000308197"/>
    </source>
</evidence>
<organism evidence="1 2">
    <name type="scientific">Polyporus arcularius HHB13444</name>
    <dbReference type="NCBI Taxonomy" id="1314778"/>
    <lineage>
        <taxon>Eukaryota</taxon>
        <taxon>Fungi</taxon>
        <taxon>Dikarya</taxon>
        <taxon>Basidiomycota</taxon>
        <taxon>Agaricomycotina</taxon>
        <taxon>Agaricomycetes</taxon>
        <taxon>Polyporales</taxon>
        <taxon>Polyporaceae</taxon>
        <taxon>Polyporus</taxon>
    </lineage>
</organism>
<protein>
    <submittedName>
        <fullName evidence="1">Uncharacterized protein</fullName>
    </submittedName>
</protein>
<proteinExistence type="predicted"/>
<feature type="non-terminal residue" evidence="1">
    <location>
        <position position="165"/>
    </location>
</feature>
<dbReference type="STRING" id="1314778.A0A5C3NXD1"/>
<evidence type="ECO:0000313" key="1">
    <source>
        <dbReference type="EMBL" id="TFK81732.1"/>
    </source>
</evidence>
<feature type="non-terminal residue" evidence="1">
    <location>
        <position position="1"/>
    </location>
</feature>
<gene>
    <name evidence="1" type="ORF">K466DRAFT_452215</name>
</gene>
<dbReference type="InParanoid" id="A0A5C3NXD1"/>
<reference evidence="1 2" key="1">
    <citation type="journal article" date="2019" name="Nat. Ecol. Evol.">
        <title>Megaphylogeny resolves global patterns of mushroom evolution.</title>
        <authorList>
            <person name="Varga T."/>
            <person name="Krizsan K."/>
            <person name="Foldi C."/>
            <person name="Dima B."/>
            <person name="Sanchez-Garcia M."/>
            <person name="Sanchez-Ramirez S."/>
            <person name="Szollosi G.J."/>
            <person name="Szarkandi J.G."/>
            <person name="Papp V."/>
            <person name="Albert L."/>
            <person name="Andreopoulos W."/>
            <person name="Angelini C."/>
            <person name="Antonin V."/>
            <person name="Barry K.W."/>
            <person name="Bougher N.L."/>
            <person name="Buchanan P."/>
            <person name="Buyck B."/>
            <person name="Bense V."/>
            <person name="Catcheside P."/>
            <person name="Chovatia M."/>
            <person name="Cooper J."/>
            <person name="Damon W."/>
            <person name="Desjardin D."/>
            <person name="Finy P."/>
            <person name="Geml J."/>
            <person name="Haridas S."/>
            <person name="Hughes K."/>
            <person name="Justo A."/>
            <person name="Karasinski D."/>
            <person name="Kautmanova I."/>
            <person name="Kiss B."/>
            <person name="Kocsube S."/>
            <person name="Kotiranta H."/>
            <person name="LaButti K.M."/>
            <person name="Lechner B.E."/>
            <person name="Liimatainen K."/>
            <person name="Lipzen A."/>
            <person name="Lukacs Z."/>
            <person name="Mihaltcheva S."/>
            <person name="Morgado L.N."/>
            <person name="Niskanen T."/>
            <person name="Noordeloos M.E."/>
            <person name="Ohm R.A."/>
            <person name="Ortiz-Santana B."/>
            <person name="Ovrebo C."/>
            <person name="Racz N."/>
            <person name="Riley R."/>
            <person name="Savchenko A."/>
            <person name="Shiryaev A."/>
            <person name="Soop K."/>
            <person name="Spirin V."/>
            <person name="Szebenyi C."/>
            <person name="Tomsovsky M."/>
            <person name="Tulloss R.E."/>
            <person name="Uehling J."/>
            <person name="Grigoriev I.V."/>
            <person name="Vagvolgyi C."/>
            <person name="Papp T."/>
            <person name="Martin F.M."/>
            <person name="Miettinen O."/>
            <person name="Hibbett D.S."/>
            <person name="Nagy L.G."/>
        </authorList>
    </citation>
    <scope>NUCLEOTIDE SEQUENCE [LARGE SCALE GENOMIC DNA]</scope>
    <source>
        <strain evidence="1 2">HHB13444</strain>
    </source>
</reference>
<name>A0A5C3NXD1_9APHY</name>